<feature type="compositionally biased region" description="Basic and acidic residues" evidence="4">
    <location>
        <begin position="356"/>
        <end position="379"/>
    </location>
</feature>
<dbReference type="GO" id="GO:0005634">
    <property type="term" value="C:nucleus"/>
    <property type="evidence" value="ECO:0007669"/>
    <property type="project" value="UniProtKB-SubCell"/>
</dbReference>
<evidence type="ECO:0000259" key="5">
    <source>
        <dbReference type="Pfam" id="PF24245"/>
    </source>
</evidence>
<feature type="region of interest" description="Disordered" evidence="4">
    <location>
        <begin position="1"/>
        <end position="32"/>
    </location>
</feature>
<feature type="compositionally biased region" description="Acidic residues" evidence="4">
    <location>
        <begin position="567"/>
        <end position="579"/>
    </location>
</feature>
<feature type="compositionally biased region" description="Polar residues" evidence="4">
    <location>
        <begin position="205"/>
        <end position="215"/>
    </location>
</feature>
<name>A0A9P7E9V9_9AGAM</name>
<comment type="caution">
    <text evidence="6">The sequence shown here is derived from an EMBL/GenBank/DDBJ whole genome shotgun (WGS) entry which is preliminary data.</text>
</comment>
<evidence type="ECO:0000313" key="7">
    <source>
        <dbReference type="Proteomes" id="UP000807769"/>
    </source>
</evidence>
<feature type="compositionally biased region" description="Basic and acidic residues" evidence="4">
    <location>
        <begin position="547"/>
        <end position="566"/>
    </location>
</feature>
<feature type="compositionally biased region" description="Basic and acidic residues" evidence="4">
    <location>
        <begin position="498"/>
        <end position="516"/>
    </location>
</feature>
<reference evidence="6" key="1">
    <citation type="journal article" date="2020" name="New Phytol.">
        <title>Comparative genomics reveals dynamic genome evolution in host specialist ectomycorrhizal fungi.</title>
        <authorList>
            <person name="Lofgren L.A."/>
            <person name="Nguyen N.H."/>
            <person name="Vilgalys R."/>
            <person name="Ruytinx J."/>
            <person name="Liao H.L."/>
            <person name="Branco S."/>
            <person name="Kuo A."/>
            <person name="LaButti K."/>
            <person name="Lipzen A."/>
            <person name="Andreopoulos W."/>
            <person name="Pangilinan J."/>
            <person name="Riley R."/>
            <person name="Hundley H."/>
            <person name="Na H."/>
            <person name="Barry K."/>
            <person name="Grigoriev I.V."/>
            <person name="Stajich J.E."/>
            <person name="Kennedy P.G."/>
        </authorList>
    </citation>
    <scope>NUCLEOTIDE SEQUENCE</scope>
    <source>
        <strain evidence="6">MN1</strain>
    </source>
</reference>
<feature type="region of interest" description="Disordered" evidence="4">
    <location>
        <begin position="158"/>
        <end position="579"/>
    </location>
</feature>
<dbReference type="EMBL" id="JABBWG010000018">
    <property type="protein sequence ID" value="KAG1815658.1"/>
    <property type="molecule type" value="Genomic_DNA"/>
</dbReference>
<protein>
    <recommendedName>
        <fullName evidence="5">INO80 complex subunit F domain-containing protein</fullName>
    </recommendedName>
</protein>
<feature type="compositionally biased region" description="Basic residues" evidence="4">
    <location>
        <begin position="224"/>
        <end position="237"/>
    </location>
</feature>
<sequence length="579" mass="63499">MSHIHSPSPVTLPHLQMPTQSVSAAAAPRQKSKAYATGIAAGVEDEKYQTKYKELKRKVKEIETDNDKLQYKVLMAKKSIQRMKLERAVLYERLSAVPPSPDLHSHALPPTHSGPGVPPPHPRDIGATAHHQHRDHRDFPPVDLNDHNAIEYVHNHSSFRVIPGPDGRPIQAPDGPIGPGVAPSHGISAVHMSRGGSASGHDSSRQLPPLSQLTPIQHLEPPRAHGHSQAHSPHLHPHSNGSSRSQSSPSRSRGHQITSQAPPPGYHSGGIPHPQQYSQDSLVPVQHGHHSPPHPSDRERSSRRHETLERGSYHGDLYTHSRQHSSHSSSMASPNTRASRLHNHQRVGPGAAIGHPDLEYERDLERERAWARHEGESARESVPSGVMHASPPSHLRLRPHVDRGDYSYSREPIGPGMHNQSSRSDTSGSGSGSGSGNGGGDVLSRPEGHTQYYDRDRGPYAPRQANPPRNPSEDQDVIYEEGRTYSRDRTGGHYMLPEQHRPSTESSRKRSRKDMEIDGIDDVDDLPAAGGSGGGGEAPLRFAGGHPADDRGPKRLHQEPARSHEREEEEEEEDEASDT</sequence>
<keyword evidence="2" id="KW-0539">Nucleus</keyword>
<feature type="region of interest" description="Disordered" evidence="4">
    <location>
        <begin position="100"/>
        <end position="143"/>
    </location>
</feature>
<feature type="compositionally biased region" description="Basic and acidic residues" evidence="4">
    <location>
        <begin position="480"/>
        <end position="491"/>
    </location>
</feature>
<accession>A0A9P7E9V9</accession>
<comment type="subcellular location">
    <subcellularLocation>
        <location evidence="1">Nucleus</location>
    </subcellularLocation>
</comment>
<keyword evidence="3" id="KW-0175">Coiled coil</keyword>
<evidence type="ECO:0000256" key="4">
    <source>
        <dbReference type="SAM" id="MobiDB-lite"/>
    </source>
</evidence>
<keyword evidence="7" id="KW-1185">Reference proteome</keyword>
<dbReference type="InterPro" id="IPR056513">
    <property type="entry name" value="INO80F"/>
</dbReference>
<dbReference type="Pfam" id="PF24245">
    <property type="entry name" value="INO80F"/>
    <property type="match status" value="1"/>
</dbReference>
<evidence type="ECO:0000313" key="6">
    <source>
        <dbReference type="EMBL" id="KAG1815658.1"/>
    </source>
</evidence>
<dbReference type="GeneID" id="64625041"/>
<feature type="compositionally biased region" description="Basic and acidic residues" evidence="4">
    <location>
        <begin position="444"/>
        <end position="458"/>
    </location>
</feature>
<evidence type="ECO:0000256" key="3">
    <source>
        <dbReference type="SAM" id="Coils"/>
    </source>
</evidence>
<feature type="compositionally biased region" description="Gly residues" evidence="4">
    <location>
        <begin position="429"/>
        <end position="441"/>
    </location>
</feature>
<proteinExistence type="predicted"/>
<feature type="coiled-coil region" evidence="3">
    <location>
        <begin position="45"/>
        <end position="72"/>
    </location>
</feature>
<dbReference type="Proteomes" id="UP000807769">
    <property type="component" value="Unassembled WGS sequence"/>
</dbReference>
<feature type="domain" description="INO80 complex subunit F" evidence="5">
    <location>
        <begin position="48"/>
        <end position="94"/>
    </location>
</feature>
<evidence type="ECO:0000256" key="2">
    <source>
        <dbReference type="ARBA" id="ARBA00023242"/>
    </source>
</evidence>
<feature type="compositionally biased region" description="Low complexity" evidence="4">
    <location>
        <begin position="238"/>
        <end position="251"/>
    </location>
</feature>
<dbReference type="RefSeq" id="XP_041192589.1">
    <property type="nucleotide sequence ID" value="XM_041331024.1"/>
</dbReference>
<dbReference type="AlphaFoldDB" id="A0A9P7E9V9"/>
<organism evidence="6 7">
    <name type="scientific">Suillus subaureus</name>
    <dbReference type="NCBI Taxonomy" id="48587"/>
    <lineage>
        <taxon>Eukaryota</taxon>
        <taxon>Fungi</taxon>
        <taxon>Dikarya</taxon>
        <taxon>Basidiomycota</taxon>
        <taxon>Agaricomycotina</taxon>
        <taxon>Agaricomycetes</taxon>
        <taxon>Agaricomycetidae</taxon>
        <taxon>Boletales</taxon>
        <taxon>Suillineae</taxon>
        <taxon>Suillaceae</taxon>
        <taxon>Suillus</taxon>
    </lineage>
</organism>
<gene>
    <name evidence="6" type="ORF">BJ212DRAFT_1272636</name>
</gene>
<feature type="compositionally biased region" description="Basic and acidic residues" evidence="4">
    <location>
        <begin position="295"/>
        <end position="319"/>
    </location>
</feature>
<evidence type="ECO:0000256" key="1">
    <source>
        <dbReference type="ARBA" id="ARBA00004123"/>
    </source>
</evidence>
<dbReference type="OrthoDB" id="10070927at2759"/>